<evidence type="ECO:0000256" key="1">
    <source>
        <dbReference type="SAM" id="MobiDB-lite"/>
    </source>
</evidence>
<feature type="compositionally biased region" description="Polar residues" evidence="1">
    <location>
        <begin position="419"/>
        <end position="443"/>
    </location>
</feature>
<dbReference type="EMBL" id="FUEG01000005">
    <property type="protein sequence ID" value="SJL05130.1"/>
    <property type="molecule type" value="Genomic_DNA"/>
</dbReference>
<organism evidence="2 3">
    <name type="scientific">Armillaria ostoyae</name>
    <name type="common">Armillaria root rot fungus</name>
    <dbReference type="NCBI Taxonomy" id="47428"/>
    <lineage>
        <taxon>Eukaryota</taxon>
        <taxon>Fungi</taxon>
        <taxon>Dikarya</taxon>
        <taxon>Basidiomycota</taxon>
        <taxon>Agaricomycotina</taxon>
        <taxon>Agaricomycetes</taxon>
        <taxon>Agaricomycetidae</taxon>
        <taxon>Agaricales</taxon>
        <taxon>Marasmiineae</taxon>
        <taxon>Physalacriaceae</taxon>
        <taxon>Armillaria</taxon>
    </lineage>
</organism>
<proteinExistence type="predicted"/>
<sequence length="595" mass="67430">MDKHIKLMETEIRRPLNNFLDCVKKIICAESAVLTITERIFSLYTPDAQWEAMKELNRLFASSHPWLKDPIYSQDSVCATDHRKMIKHILNDYGAFKSTNHPQPSAPQEIRIAPMSPDIDQPGYRALPRSESDYPPLTMPHTTVNRSKKQEVTNHTQATLRPGSTQPGRTPREGRITTPSATDVPRTIDRPGTDWEKPSPPDRGRREAVSRPMSTPPKLSREQTERMVPYAVPERIHREERRSEQSPLSSQNHTMPSNRPEIPTRAPAQRTRAPLKHASSHIRGAAPAAPMDDVETIERNITGPVFNVQYGSYLEGTGRYNDRSDERQHQPQNVGLPPESYGHGNAPNRDDDMRILDEPHFRLSAADQVRNHVQISATGGLEPSTGAELWPSSSDIPIQQGLDEPVITGSPPPPYEAVLQQSDSEGTDSAENLLGNSNENRPSSAYGRRRHITAPEPPWDAELVAAFRSDPPGIVGHKFLLDRITDACEYTVLDETDRRFLIRAKYNGQQMVQKLRYSELDIGLNAVVRDVQAYFDANPHRVRGAKLRVTGNDEKYKISAYYLEDDIRWFEITQTLTYGEMLRMIRLSHRWDMSL</sequence>
<feature type="compositionally biased region" description="Basic and acidic residues" evidence="1">
    <location>
        <begin position="320"/>
        <end position="329"/>
    </location>
</feature>
<dbReference type="Proteomes" id="UP000219338">
    <property type="component" value="Unassembled WGS sequence"/>
</dbReference>
<feature type="compositionally biased region" description="Basic and acidic residues" evidence="1">
    <location>
        <begin position="234"/>
        <end position="244"/>
    </location>
</feature>
<gene>
    <name evidence="2" type="ORF">ARMOST_08503</name>
</gene>
<keyword evidence="3" id="KW-1185">Reference proteome</keyword>
<name>A0A284R8T0_ARMOS</name>
<feature type="region of interest" description="Disordered" evidence="1">
    <location>
        <begin position="316"/>
        <end position="348"/>
    </location>
</feature>
<evidence type="ECO:0000313" key="2">
    <source>
        <dbReference type="EMBL" id="SJL05130.1"/>
    </source>
</evidence>
<feature type="region of interest" description="Disordered" evidence="1">
    <location>
        <begin position="378"/>
        <end position="452"/>
    </location>
</feature>
<dbReference type="AlphaFoldDB" id="A0A284R8T0"/>
<accession>A0A284R8T0</accession>
<feature type="compositionally biased region" description="Polar residues" evidence="1">
    <location>
        <begin position="245"/>
        <end position="257"/>
    </location>
</feature>
<feature type="compositionally biased region" description="Polar residues" evidence="1">
    <location>
        <begin position="153"/>
        <end position="168"/>
    </location>
</feature>
<feature type="region of interest" description="Disordered" evidence="1">
    <location>
        <begin position="114"/>
        <end position="290"/>
    </location>
</feature>
<dbReference type="OrthoDB" id="2884186at2759"/>
<reference evidence="3" key="1">
    <citation type="journal article" date="2017" name="Nat. Ecol. Evol.">
        <title>Genome expansion and lineage-specific genetic innovations in the forest pathogenic fungi Armillaria.</title>
        <authorList>
            <person name="Sipos G."/>
            <person name="Prasanna A.N."/>
            <person name="Walter M.C."/>
            <person name="O'Connor E."/>
            <person name="Balint B."/>
            <person name="Krizsan K."/>
            <person name="Kiss B."/>
            <person name="Hess J."/>
            <person name="Varga T."/>
            <person name="Slot J."/>
            <person name="Riley R."/>
            <person name="Boka B."/>
            <person name="Rigling D."/>
            <person name="Barry K."/>
            <person name="Lee J."/>
            <person name="Mihaltcheva S."/>
            <person name="LaButti K."/>
            <person name="Lipzen A."/>
            <person name="Waldron R."/>
            <person name="Moloney N.M."/>
            <person name="Sperisen C."/>
            <person name="Kredics L."/>
            <person name="Vagvoelgyi C."/>
            <person name="Patrignani A."/>
            <person name="Fitzpatrick D."/>
            <person name="Nagy I."/>
            <person name="Doyle S."/>
            <person name="Anderson J.B."/>
            <person name="Grigoriev I.V."/>
            <person name="Gueldener U."/>
            <person name="Muensterkoetter M."/>
            <person name="Nagy L.G."/>
        </authorList>
    </citation>
    <scope>NUCLEOTIDE SEQUENCE [LARGE SCALE GENOMIC DNA]</scope>
    <source>
        <strain evidence="3">C18/9</strain>
    </source>
</reference>
<feature type="compositionally biased region" description="Basic and acidic residues" evidence="1">
    <location>
        <begin position="186"/>
        <end position="209"/>
    </location>
</feature>
<evidence type="ECO:0000313" key="3">
    <source>
        <dbReference type="Proteomes" id="UP000219338"/>
    </source>
</evidence>
<protein>
    <submittedName>
        <fullName evidence="2">Uncharacterized protein</fullName>
    </submittedName>
</protein>